<keyword evidence="4 7" id="KW-0812">Transmembrane</keyword>
<evidence type="ECO:0000256" key="3">
    <source>
        <dbReference type="ARBA" id="ARBA00022475"/>
    </source>
</evidence>
<evidence type="ECO:0000256" key="6">
    <source>
        <dbReference type="ARBA" id="ARBA00023136"/>
    </source>
</evidence>
<dbReference type="GO" id="GO:0055085">
    <property type="term" value="P:transmembrane transport"/>
    <property type="evidence" value="ECO:0007669"/>
    <property type="project" value="InterPro"/>
</dbReference>
<keyword evidence="10" id="KW-1185">Reference proteome</keyword>
<name>A0A329LUI8_9BACL</name>
<keyword evidence="5 7" id="KW-1133">Transmembrane helix</keyword>
<comment type="similarity">
    <text evidence="7">Belongs to the binding-protein-dependent transport system permease family.</text>
</comment>
<evidence type="ECO:0000256" key="2">
    <source>
        <dbReference type="ARBA" id="ARBA00022448"/>
    </source>
</evidence>
<sequence length="298" mass="33523">MLKNIRMELPLHLMLLPGLAIVIVYSYGPMFGIVMAFQDYFPTLGFTKSPWVGLDNFSFLLSLPDTKRVFWNTLVIATLKIIVGLIVPLVVSLLLNEVRKEAFKRSVQTLVYLPHFLSWVIIGGIMIDILSPSQGIVNKLLVFFGMEPVYFLGDSRWFRYVLVLSNEWKEFGFSTIIYLAALAGINPSLYEAAAMDGAGRLRQTWHITLPGMRAIIILLMTLSLGNVLNAGFEQVFVLYSPQVYDTGDIIDTMVYRTGLVQAQYSLASAIGLMKSAISLLLIAASYFLAYRFANYRIF</sequence>
<keyword evidence="6 7" id="KW-0472">Membrane</keyword>
<evidence type="ECO:0000256" key="7">
    <source>
        <dbReference type="RuleBase" id="RU363032"/>
    </source>
</evidence>
<dbReference type="GO" id="GO:0005886">
    <property type="term" value="C:plasma membrane"/>
    <property type="evidence" value="ECO:0007669"/>
    <property type="project" value="UniProtKB-SubCell"/>
</dbReference>
<feature type="transmembrane region" description="Helical" evidence="7">
    <location>
        <begin position="211"/>
        <end position="232"/>
    </location>
</feature>
<dbReference type="Gene3D" id="1.10.3720.10">
    <property type="entry name" value="MetI-like"/>
    <property type="match status" value="1"/>
</dbReference>
<evidence type="ECO:0000313" key="10">
    <source>
        <dbReference type="Proteomes" id="UP000250369"/>
    </source>
</evidence>
<dbReference type="EMBL" id="QMFB01000039">
    <property type="protein sequence ID" value="RAV11108.1"/>
    <property type="molecule type" value="Genomic_DNA"/>
</dbReference>
<evidence type="ECO:0000256" key="4">
    <source>
        <dbReference type="ARBA" id="ARBA00022692"/>
    </source>
</evidence>
<feature type="domain" description="ABC transmembrane type-1" evidence="8">
    <location>
        <begin position="70"/>
        <end position="285"/>
    </location>
</feature>
<feature type="transmembrane region" description="Helical" evidence="7">
    <location>
        <begin position="116"/>
        <end position="137"/>
    </location>
</feature>
<dbReference type="InterPro" id="IPR000515">
    <property type="entry name" value="MetI-like"/>
</dbReference>
<dbReference type="Proteomes" id="UP000250369">
    <property type="component" value="Unassembled WGS sequence"/>
</dbReference>
<dbReference type="RefSeq" id="WP_113036007.1">
    <property type="nucleotide sequence ID" value="NZ_QMFB01000039.1"/>
</dbReference>
<dbReference type="PANTHER" id="PTHR43227">
    <property type="entry name" value="BLL4140 PROTEIN"/>
    <property type="match status" value="1"/>
</dbReference>
<proteinExistence type="inferred from homology"/>
<evidence type="ECO:0000313" key="9">
    <source>
        <dbReference type="EMBL" id="RAV11108.1"/>
    </source>
</evidence>
<evidence type="ECO:0000259" key="8">
    <source>
        <dbReference type="PROSITE" id="PS50928"/>
    </source>
</evidence>
<dbReference type="InterPro" id="IPR050809">
    <property type="entry name" value="UgpAE/MalFG_permease"/>
</dbReference>
<feature type="transmembrane region" description="Helical" evidence="7">
    <location>
        <begin position="264"/>
        <end position="289"/>
    </location>
</feature>
<dbReference type="SUPFAM" id="SSF161098">
    <property type="entry name" value="MetI-like"/>
    <property type="match status" value="1"/>
</dbReference>
<protein>
    <submittedName>
        <fullName evidence="9">Sugar ABC transporter permease</fullName>
    </submittedName>
</protein>
<keyword evidence="2 7" id="KW-0813">Transport</keyword>
<dbReference type="PROSITE" id="PS50928">
    <property type="entry name" value="ABC_TM1"/>
    <property type="match status" value="1"/>
</dbReference>
<dbReference type="CDD" id="cd06261">
    <property type="entry name" value="TM_PBP2"/>
    <property type="match status" value="1"/>
</dbReference>
<dbReference type="Pfam" id="PF00528">
    <property type="entry name" value="BPD_transp_1"/>
    <property type="match status" value="1"/>
</dbReference>
<feature type="transmembrane region" description="Helical" evidence="7">
    <location>
        <begin position="69"/>
        <end position="95"/>
    </location>
</feature>
<feature type="transmembrane region" description="Helical" evidence="7">
    <location>
        <begin position="12"/>
        <end position="37"/>
    </location>
</feature>
<accession>A0A329LUI8</accession>
<comment type="subcellular location">
    <subcellularLocation>
        <location evidence="1 7">Cell membrane</location>
        <topology evidence="1 7">Multi-pass membrane protein</topology>
    </subcellularLocation>
</comment>
<dbReference type="InterPro" id="IPR035906">
    <property type="entry name" value="MetI-like_sf"/>
</dbReference>
<reference evidence="9 10" key="1">
    <citation type="journal article" date="2009" name="Int. J. Syst. Evol. Microbiol.">
        <title>Paenibacillus contaminans sp. nov., isolated from a contaminated laboratory plate.</title>
        <authorList>
            <person name="Chou J.H."/>
            <person name="Lee J.H."/>
            <person name="Lin M.C."/>
            <person name="Chang P.S."/>
            <person name="Arun A.B."/>
            <person name="Young C.C."/>
            <person name="Chen W.M."/>
        </authorList>
    </citation>
    <scope>NUCLEOTIDE SEQUENCE [LARGE SCALE GENOMIC DNA]</scope>
    <source>
        <strain evidence="9 10">CKOBP-6</strain>
    </source>
</reference>
<dbReference type="OrthoDB" id="9785836at2"/>
<keyword evidence="3" id="KW-1003">Cell membrane</keyword>
<evidence type="ECO:0000256" key="1">
    <source>
        <dbReference type="ARBA" id="ARBA00004651"/>
    </source>
</evidence>
<comment type="caution">
    <text evidence="9">The sequence shown here is derived from an EMBL/GenBank/DDBJ whole genome shotgun (WGS) entry which is preliminary data.</text>
</comment>
<gene>
    <name evidence="9" type="ORF">DQG23_36675</name>
</gene>
<dbReference type="PANTHER" id="PTHR43227:SF11">
    <property type="entry name" value="BLL4140 PROTEIN"/>
    <property type="match status" value="1"/>
</dbReference>
<evidence type="ECO:0000256" key="5">
    <source>
        <dbReference type="ARBA" id="ARBA00022989"/>
    </source>
</evidence>
<feature type="transmembrane region" description="Helical" evidence="7">
    <location>
        <begin position="171"/>
        <end position="190"/>
    </location>
</feature>
<organism evidence="9 10">
    <name type="scientific">Paenibacillus contaminans</name>
    <dbReference type="NCBI Taxonomy" id="450362"/>
    <lineage>
        <taxon>Bacteria</taxon>
        <taxon>Bacillati</taxon>
        <taxon>Bacillota</taxon>
        <taxon>Bacilli</taxon>
        <taxon>Bacillales</taxon>
        <taxon>Paenibacillaceae</taxon>
        <taxon>Paenibacillus</taxon>
    </lineage>
</organism>
<dbReference type="AlphaFoldDB" id="A0A329LUI8"/>